<gene>
    <name evidence="2" type="ORF">RRG08_024843</name>
</gene>
<sequence length="281" mass="31352">MMEGGRGEREEMMEGERREGGDDGRGEREEMMEGEERERRGDDGGDDGRREREGGDDGRVQRSMCSARPSNTDKSLVTGTSRDQTLNHIWVLSPGLVSDQSRTSRLGPPLGPGGLHAPGWRCWELSLLHARSSVLEGVEYWRNLDLSLQVFLCETYSLGGRAWPVAAPITLTHVCTLSSHPVPGTGDFLHDSSHMLVHSQASRMAGRLLTGTWRETESSLGIYNTRSPDKAWHQGWLVGGLLACLIQATHRHLERNRIYNTRSPDKARHLAAMDSNSERRD</sequence>
<evidence type="ECO:0000256" key="1">
    <source>
        <dbReference type="SAM" id="MobiDB-lite"/>
    </source>
</evidence>
<organism evidence="2 3">
    <name type="scientific">Elysia crispata</name>
    <name type="common">lettuce slug</name>
    <dbReference type="NCBI Taxonomy" id="231223"/>
    <lineage>
        <taxon>Eukaryota</taxon>
        <taxon>Metazoa</taxon>
        <taxon>Spiralia</taxon>
        <taxon>Lophotrochozoa</taxon>
        <taxon>Mollusca</taxon>
        <taxon>Gastropoda</taxon>
        <taxon>Heterobranchia</taxon>
        <taxon>Euthyneura</taxon>
        <taxon>Panpulmonata</taxon>
        <taxon>Sacoglossa</taxon>
        <taxon>Placobranchoidea</taxon>
        <taxon>Plakobranchidae</taxon>
        <taxon>Elysia</taxon>
    </lineage>
</organism>
<dbReference type="Proteomes" id="UP001283361">
    <property type="component" value="Unassembled WGS sequence"/>
</dbReference>
<reference evidence="2" key="1">
    <citation type="journal article" date="2023" name="G3 (Bethesda)">
        <title>A reference genome for the long-term kleptoplast-retaining sea slug Elysia crispata morphotype clarki.</title>
        <authorList>
            <person name="Eastman K.E."/>
            <person name="Pendleton A.L."/>
            <person name="Shaikh M.A."/>
            <person name="Suttiyut T."/>
            <person name="Ogas R."/>
            <person name="Tomko P."/>
            <person name="Gavelis G."/>
            <person name="Widhalm J.R."/>
            <person name="Wisecaver J.H."/>
        </authorList>
    </citation>
    <scope>NUCLEOTIDE SEQUENCE</scope>
    <source>
        <strain evidence="2">ECLA1</strain>
    </source>
</reference>
<evidence type="ECO:0000313" key="3">
    <source>
        <dbReference type="Proteomes" id="UP001283361"/>
    </source>
</evidence>
<comment type="caution">
    <text evidence="2">The sequence shown here is derived from an EMBL/GenBank/DDBJ whole genome shotgun (WGS) entry which is preliminary data.</text>
</comment>
<proteinExistence type="predicted"/>
<keyword evidence="3" id="KW-1185">Reference proteome</keyword>
<protein>
    <submittedName>
        <fullName evidence="2">Uncharacterized protein</fullName>
    </submittedName>
</protein>
<name>A0AAE1CZS1_9GAST</name>
<feature type="region of interest" description="Disordered" evidence="1">
    <location>
        <begin position="1"/>
        <end position="80"/>
    </location>
</feature>
<evidence type="ECO:0000313" key="2">
    <source>
        <dbReference type="EMBL" id="KAK3747696.1"/>
    </source>
</evidence>
<feature type="compositionally biased region" description="Polar residues" evidence="1">
    <location>
        <begin position="68"/>
        <end position="80"/>
    </location>
</feature>
<feature type="compositionally biased region" description="Basic and acidic residues" evidence="1">
    <location>
        <begin position="1"/>
        <end position="60"/>
    </location>
</feature>
<dbReference type="EMBL" id="JAWDGP010006075">
    <property type="protein sequence ID" value="KAK3747696.1"/>
    <property type="molecule type" value="Genomic_DNA"/>
</dbReference>
<accession>A0AAE1CZS1</accession>
<dbReference type="AlphaFoldDB" id="A0AAE1CZS1"/>